<evidence type="ECO:0000313" key="5">
    <source>
        <dbReference type="Proteomes" id="UP001516464"/>
    </source>
</evidence>
<feature type="compositionally biased region" description="Low complexity" evidence="1">
    <location>
        <begin position="188"/>
        <end position="198"/>
    </location>
</feature>
<reference evidence="4 5" key="1">
    <citation type="submission" date="2019-01" db="EMBL/GenBank/DDBJ databases">
        <title>Genomes sequencing and comparative genomics of infectious freshwater microsporidia, Cucumispora dikerogammari and Thelohania contejeani.</title>
        <authorList>
            <person name="Cormier A."/>
            <person name="Giraud I."/>
            <person name="Wattier R."/>
            <person name="Teixeira M."/>
            <person name="Grandjean F."/>
            <person name="Rigaud T."/>
            <person name="Cordaux R."/>
        </authorList>
    </citation>
    <scope>NUCLEOTIDE SEQUENCE [LARGE SCALE GENOMIC DNA]</scope>
    <source>
        <strain evidence="4">T1</strain>
        <tissue evidence="4">Spores</tissue>
    </source>
</reference>
<evidence type="ECO:0000259" key="3">
    <source>
        <dbReference type="PROSITE" id="PS50235"/>
    </source>
</evidence>
<feature type="domain" description="USP" evidence="3">
    <location>
        <begin position="268"/>
        <end position="537"/>
    </location>
</feature>
<feature type="compositionally biased region" description="Polar residues" evidence="1">
    <location>
        <begin position="172"/>
        <end position="187"/>
    </location>
</feature>
<dbReference type="EMBL" id="SBIQ01000352">
    <property type="protein sequence ID" value="KAF7679660.1"/>
    <property type="molecule type" value="Genomic_DNA"/>
</dbReference>
<organism evidence="4 5">
    <name type="scientific">Astathelohania contejeani</name>
    <dbReference type="NCBI Taxonomy" id="164912"/>
    <lineage>
        <taxon>Eukaryota</taxon>
        <taxon>Fungi</taxon>
        <taxon>Fungi incertae sedis</taxon>
        <taxon>Microsporidia</taxon>
        <taxon>Astathelohaniidae</taxon>
        <taxon>Astathelohania</taxon>
    </lineage>
</organism>
<dbReference type="Gene3D" id="3.90.70.10">
    <property type="entry name" value="Cysteine proteinases"/>
    <property type="match status" value="2"/>
</dbReference>
<proteinExistence type="predicted"/>
<feature type="region of interest" description="Disordered" evidence="1">
    <location>
        <begin position="113"/>
        <end position="268"/>
    </location>
</feature>
<dbReference type="Proteomes" id="UP001516464">
    <property type="component" value="Unassembled WGS sequence"/>
</dbReference>
<keyword evidence="2" id="KW-0812">Transmembrane</keyword>
<keyword evidence="5" id="KW-1185">Reference proteome</keyword>
<dbReference type="InterPro" id="IPR001394">
    <property type="entry name" value="Peptidase_C19_UCH"/>
</dbReference>
<feature type="compositionally biased region" description="Low complexity" evidence="1">
    <location>
        <begin position="152"/>
        <end position="163"/>
    </location>
</feature>
<dbReference type="InterPro" id="IPR038765">
    <property type="entry name" value="Papain-like_cys_pep_sf"/>
</dbReference>
<name>A0ABQ7HVQ2_9MICR</name>
<keyword evidence="2" id="KW-0472">Membrane</keyword>
<evidence type="ECO:0000313" key="4">
    <source>
        <dbReference type="EMBL" id="KAF7679660.1"/>
    </source>
</evidence>
<dbReference type="SUPFAM" id="SSF54001">
    <property type="entry name" value="Cysteine proteinases"/>
    <property type="match status" value="1"/>
</dbReference>
<feature type="compositionally biased region" description="Polar residues" evidence="1">
    <location>
        <begin position="61"/>
        <end position="77"/>
    </location>
</feature>
<evidence type="ECO:0000256" key="1">
    <source>
        <dbReference type="SAM" id="MobiDB-lite"/>
    </source>
</evidence>
<keyword evidence="2" id="KW-1133">Transmembrane helix</keyword>
<protein>
    <recommendedName>
        <fullName evidence="3">USP domain-containing protein</fullName>
    </recommendedName>
</protein>
<dbReference type="InterPro" id="IPR028889">
    <property type="entry name" value="USP"/>
</dbReference>
<gene>
    <name evidence="4" type="ORF">TCON_2539</name>
</gene>
<accession>A0ABQ7HVQ2</accession>
<evidence type="ECO:0000256" key="2">
    <source>
        <dbReference type="SAM" id="Phobius"/>
    </source>
</evidence>
<feature type="region of interest" description="Disordered" evidence="1">
    <location>
        <begin position="38"/>
        <end position="85"/>
    </location>
</feature>
<sequence length="540" mass="61905">MRIENRRLIKSIVFAATMILTIAFIATIPLIIKQDKKSSCDSSDYSETNDSKQLNEEILNDSYTGSTETENKNMNSTDESHNMKDQPFITEKCSITPENTTNIQFDEYKKSTENQHIKTNEPYTPPDSLISKTKSYNERQNKSSLKESSSVNTNINHINSQNNKDIDRKNTTETNQFKTNESSYPIINSSNTKNTSNNHRYDNTSLNTSKPPRIPRNIPATQRTAPNNRKSNVSKPSISYNRANTFDKNSKTSRNNSQDRTTTNKNIIGLPNPKNRVCYFNASIQCLVSSKYFTDYFNQNGNSALFKDMKEFINNLNSKSPINLSETEALLKLVAINESDNSPKYTGEMGSNSIQFIEDLINSLSSKELNIQKRIVDIFQVLLEKKDVNGTISSDKVYSYEVFDIEMIKNIINMKSYGHDNDDDYIYDLSFNYNIKFNLSDIFIVDFQPLPNTENEMTEIVKTNTSFISNGNKYSLFGITLMLGLYTTDPDATRHYVSYAKRNGKWYYFDDDKVNKMTGSKFSFKNASSIYLFFEKNQSD</sequence>
<feature type="compositionally biased region" description="Polar residues" evidence="1">
    <location>
        <begin position="219"/>
        <end position="266"/>
    </location>
</feature>
<feature type="transmembrane region" description="Helical" evidence="2">
    <location>
        <begin position="12"/>
        <end position="32"/>
    </location>
</feature>
<dbReference type="CDD" id="cd02257">
    <property type="entry name" value="Peptidase_C19"/>
    <property type="match status" value="1"/>
</dbReference>
<dbReference type="PROSITE" id="PS50235">
    <property type="entry name" value="USP_3"/>
    <property type="match status" value="1"/>
</dbReference>
<comment type="caution">
    <text evidence="4">The sequence shown here is derived from an EMBL/GenBank/DDBJ whole genome shotgun (WGS) entry which is preliminary data.</text>
</comment>
<feature type="compositionally biased region" description="Basic and acidic residues" evidence="1">
    <location>
        <begin position="135"/>
        <end position="145"/>
    </location>
</feature>
<dbReference type="Pfam" id="PF00443">
    <property type="entry name" value="UCH"/>
    <property type="match status" value="1"/>
</dbReference>